<dbReference type="EMBL" id="AP025516">
    <property type="protein sequence ID" value="BDD89033.1"/>
    <property type="molecule type" value="Genomic_DNA"/>
</dbReference>
<feature type="domain" description="NlpC/P60" evidence="6">
    <location>
        <begin position="55"/>
        <end position="176"/>
    </location>
</feature>
<dbReference type="InterPro" id="IPR038765">
    <property type="entry name" value="Papain-like_cys_pep_sf"/>
</dbReference>
<dbReference type="PROSITE" id="PS51935">
    <property type="entry name" value="NLPC_P60"/>
    <property type="match status" value="1"/>
</dbReference>
<dbReference type="InterPro" id="IPR052062">
    <property type="entry name" value="Murein_DD/LD_carboxypeptidase"/>
</dbReference>
<comment type="similarity">
    <text evidence="1">Belongs to the peptidase C40 family.</text>
</comment>
<dbReference type="InterPro" id="IPR000064">
    <property type="entry name" value="NLP_P60_dom"/>
</dbReference>
<dbReference type="Proteomes" id="UP000830055">
    <property type="component" value="Chromosome"/>
</dbReference>
<reference evidence="7 8" key="1">
    <citation type="submission" date="2022-01" db="EMBL/GenBank/DDBJ databases">
        <title>Desulfofustis limnae sp. nov., a novel mesophilic sulfate-reducing bacterium isolated from marsh soil.</title>
        <authorList>
            <person name="Watanabe M."/>
            <person name="Takahashi A."/>
            <person name="Kojima H."/>
            <person name="Fukui M."/>
        </authorList>
    </citation>
    <scope>NUCLEOTIDE SEQUENCE [LARGE SCALE GENOMIC DNA]</scope>
    <source>
        <strain evidence="7 8">PPLL</strain>
    </source>
</reference>
<dbReference type="PANTHER" id="PTHR47360">
    <property type="entry name" value="MUREIN DD-ENDOPEPTIDASE MEPS/MUREIN LD-CARBOXYPEPTIDASE"/>
    <property type="match status" value="1"/>
</dbReference>
<evidence type="ECO:0000313" key="7">
    <source>
        <dbReference type="EMBL" id="BDD89033.1"/>
    </source>
</evidence>
<dbReference type="RefSeq" id="WP_284152359.1">
    <property type="nucleotide sequence ID" value="NZ_AP025516.1"/>
</dbReference>
<evidence type="ECO:0000259" key="6">
    <source>
        <dbReference type="PROSITE" id="PS51935"/>
    </source>
</evidence>
<keyword evidence="2" id="KW-0645">Protease</keyword>
<keyword evidence="8" id="KW-1185">Reference proteome</keyword>
<evidence type="ECO:0000256" key="3">
    <source>
        <dbReference type="ARBA" id="ARBA00022729"/>
    </source>
</evidence>
<evidence type="ECO:0000256" key="5">
    <source>
        <dbReference type="ARBA" id="ARBA00022807"/>
    </source>
</evidence>
<organism evidence="7 8">
    <name type="scientific">Desulfofustis limnaeus</name>
    <dbReference type="NCBI Taxonomy" id="2740163"/>
    <lineage>
        <taxon>Bacteria</taxon>
        <taxon>Pseudomonadati</taxon>
        <taxon>Thermodesulfobacteriota</taxon>
        <taxon>Desulfobulbia</taxon>
        <taxon>Desulfobulbales</taxon>
        <taxon>Desulfocapsaceae</taxon>
        <taxon>Desulfofustis</taxon>
    </lineage>
</organism>
<evidence type="ECO:0000256" key="4">
    <source>
        <dbReference type="ARBA" id="ARBA00022801"/>
    </source>
</evidence>
<gene>
    <name evidence="7" type="ORF">DPPLL_33980</name>
</gene>
<name>A0ABN6M847_9BACT</name>
<proteinExistence type="inferred from homology"/>
<accession>A0ABN6M847</accession>
<sequence>MKIKRTNDFSGEGAAGHVRIHSSVTLLMAILLVALSSCTKKTIVVAPEWDDRETRKVISRLLGHYESWRSVPYRQGGNSKNGIDCSGFVAETFHRQFGIKLPRTTDRLVETGDEITLATARPGDLIFFKTGLWDRHVGIVLDRSRFLHASTSLGVTVSHLNESYWRDRLWQVRRILR</sequence>
<protein>
    <recommendedName>
        <fullName evidence="6">NlpC/P60 domain-containing protein</fullName>
    </recommendedName>
</protein>
<evidence type="ECO:0000313" key="8">
    <source>
        <dbReference type="Proteomes" id="UP000830055"/>
    </source>
</evidence>
<keyword evidence="3" id="KW-0732">Signal</keyword>
<keyword evidence="5" id="KW-0788">Thiol protease</keyword>
<keyword evidence="4" id="KW-0378">Hydrolase</keyword>
<dbReference type="Pfam" id="PF00877">
    <property type="entry name" value="NLPC_P60"/>
    <property type="match status" value="1"/>
</dbReference>
<dbReference type="SUPFAM" id="SSF54001">
    <property type="entry name" value="Cysteine proteinases"/>
    <property type="match status" value="1"/>
</dbReference>
<dbReference type="Gene3D" id="3.90.1720.10">
    <property type="entry name" value="endopeptidase domain like (from Nostoc punctiforme)"/>
    <property type="match status" value="1"/>
</dbReference>
<evidence type="ECO:0000256" key="2">
    <source>
        <dbReference type="ARBA" id="ARBA00022670"/>
    </source>
</evidence>
<dbReference type="PANTHER" id="PTHR47360:SF1">
    <property type="entry name" value="ENDOPEPTIDASE NLPC-RELATED"/>
    <property type="match status" value="1"/>
</dbReference>
<evidence type="ECO:0000256" key="1">
    <source>
        <dbReference type="ARBA" id="ARBA00007074"/>
    </source>
</evidence>